<keyword evidence="1" id="KW-0805">Transcription regulation</keyword>
<keyword evidence="3" id="KW-0804">Transcription</keyword>
<dbReference type="GO" id="GO:0003677">
    <property type="term" value="F:DNA binding"/>
    <property type="evidence" value="ECO:0007669"/>
    <property type="project" value="UniProtKB-UniRule"/>
</dbReference>
<dbReference type="PANTHER" id="PTHR47506:SF3">
    <property type="entry name" value="HTH-TYPE TRANSCRIPTIONAL REGULATOR LMRA"/>
    <property type="match status" value="1"/>
</dbReference>
<dbReference type="InterPro" id="IPR036271">
    <property type="entry name" value="Tet_transcr_reg_TetR-rel_C_sf"/>
</dbReference>
<evidence type="ECO:0000259" key="5">
    <source>
        <dbReference type="PROSITE" id="PS50977"/>
    </source>
</evidence>
<dbReference type="EMBL" id="QNRE01000001">
    <property type="protein sequence ID" value="RBO96434.1"/>
    <property type="molecule type" value="Genomic_DNA"/>
</dbReference>
<evidence type="ECO:0000313" key="6">
    <source>
        <dbReference type="EMBL" id="RBO96434.1"/>
    </source>
</evidence>
<protein>
    <submittedName>
        <fullName evidence="6">TetR family transcriptional regulator</fullName>
    </submittedName>
</protein>
<dbReference type="STRING" id="1210090.GCA_001613185_01164"/>
<dbReference type="SUPFAM" id="SSF48498">
    <property type="entry name" value="Tetracyclin repressor-like, C-terminal domain"/>
    <property type="match status" value="1"/>
</dbReference>
<dbReference type="Pfam" id="PF00440">
    <property type="entry name" value="TetR_N"/>
    <property type="match status" value="1"/>
</dbReference>
<name>A0A366E4J3_9NOCA</name>
<feature type="DNA-binding region" description="H-T-H motif" evidence="4">
    <location>
        <begin position="28"/>
        <end position="47"/>
    </location>
</feature>
<evidence type="ECO:0000256" key="4">
    <source>
        <dbReference type="PROSITE-ProRule" id="PRU00335"/>
    </source>
</evidence>
<gene>
    <name evidence="6" type="ORF">DFR74_101449</name>
</gene>
<dbReference type="Gene3D" id="1.10.357.10">
    <property type="entry name" value="Tetracycline Repressor, domain 2"/>
    <property type="match status" value="1"/>
</dbReference>
<keyword evidence="7" id="KW-1185">Reference proteome</keyword>
<evidence type="ECO:0000256" key="1">
    <source>
        <dbReference type="ARBA" id="ARBA00023015"/>
    </source>
</evidence>
<feature type="domain" description="HTH tetR-type" evidence="5">
    <location>
        <begin position="5"/>
        <end position="65"/>
    </location>
</feature>
<dbReference type="AlphaFoldDB" id="A0A366E4J3"/>
<evidence type="ECO:0000256" key="2">
    <source>
        <dbReference type="ARBA" id="ARBA00023125"/>
    </source>
</evidence>
<dbReference type="Pfam" id="PF21993">
    <property type="entry name" value="TetR_C_13_2"/>
    <property type="match status" value="1"/>
</dbReference>
<dbReference type="InterPro" id="IPR001647">
    <property type="entry name" value="HTH_TetR"/>
</dbReference>
<reference evidence="6 7" key="1">
    <citation type="submission" date="2018-06" db="EMBL/GenBank/DDBJ databases">
        <title>Genomic Encyclopedia of Type Strains, Phase IV (KMG-IV): sequencing the most valuable type-strain genomes for metagenomic binning, comparative biology and taxonomic classification.</title>
        <authorList>
            <person name="Goeker M."/>
        </authorList>
    </citation>
    <scope>NUCLEOTIDE SEQUENCE [LARGE SCALE GENOMIC DNA]</scope>
    <source>
        <strain evidence="6 7">DSM 44599</strain>
    </source>
</reference>
<keyword evidence="2 4" id="KW-0238">DNA-binding</keyword>
<evidence type="ECO:0000256" key="3">
    <source>
        <dbReference type="ARBA" id="ARBA00023163"/>
    </source>
</evidence>
<dbReference type="PANTHER" id="PTHR47506">
    <property type="entry name" value="TRANSCRIPTIONAL REGULATORY PROTEIN"/>
    <property type="match status" value="1"/>
</dbReference>
<dbReference type="SUPFAM" id="SSF46689">
    <property type="entry name" value="Homeodomain-like"/>
    <property type="match status" value="1"/>
</dbReference>
<evidence type="ECO:0000313" key="7">
    <source>
        <dbReference type="Proteomes" id="UP000252586"/>
    </source>
</evidence>
<dbReference type="PROSITE" id="PS50977">
    <property type="entry name" value="HTH_TETR_2"/>
    <property type="match status" value="1"/>
</dbReference>
<dbReference type="InterPro" id="IPR009057">
    <property type="entry name" value="Homeodomain-like_sf"/>
</dbReference>
<proteinExistence type="predicted"/>
<accession>A0A366E4J3</accession>
<comment type="caution">
    <text evidence="6">The sequence shown here is derived from an EMBL/GenBank/DDBJ whole genome shotgun (WGS) entry which is preliminary data.</text>
</comment>
<dbReference type="Proteomes" id="UP000252586">
    <property type="component" value="Unassembled WGS sequence"/>
</dbReference>
<organism evidence="6 7">
    <name type="scientific">Nocardia puris</name>
    <dbReference type="NCBI Taxonomy" id="208602"/>
    <lineage>
        <taxon>Bacteria</taxon>
        <taxon>Bacillati</taxon>
        <taxon>Actinomycetota</taxon>
        <taxon>Actinomycetes</taxon>
        <taxon>Mycobacteriales</taxon>
        <taxon>Nocardiaceae</taxon>
        <taxon>Nocardia</taxon>
    </lineage>
</organism>
<dbReference type="InterPro" id="IPR054156">
    <property type="entry name" value="YxaF_TetR_C"/>
</dbReference>
<sequence>MTERKSTRERMVTAAVEVLRERGAGGVTIDAVLARSGAPRGSVYHHFPGGRAQLLTEALRFAGDAIGTIIDSASARGYRGALADFTDLWRTILRDSDFTAGCPVVAVAVGPADDDPELFAHAEALFARWHAALTGAFDAEGLAPAVSARLATMSLAAIEGATVLCRAQRSTAPLDQVAEQLELLV</sequence>